<dbReference type="GO" id="GO:0005886">
    <property type="term" value="C:plasma membrane"/>
    <property type="evidence" value="ECO:0007669"/>
    <property type="project" value="TreeGrafter"/>
</dbReference>
<gene>
    <name evidence="20" type="ORF">Cfor_12860</name>
</gene>
<dbReference type="OrthoDB" id="2127281at2759"/>
<dbReference type="PANTHER" id="PTHR10846:SF74">
    <property type="entry name" value="SODIUM_POTASSIUM_CALCIUM EXCHANGER CG1090-RELATED"/>
    <property type="match status" value="1"/>
</dbReference>
<dbReference type="EMBL" id="BLKM01000294">
    <property type="protein sequence ID" value="GFG31296.1"/>
    <property type="molecule type" value="Genomic_DNA"/>
</dbReference>
<dbReference type="InterPro" id="IPR004837">
    <property type="entry name" value="NaCa_Exmemb"/>
</dbReference>
<dbReference type="FunFam" id="1.20.1420.30:FF:000009">
    <property type="entry name" value="sodium/potassium/calcium exchanger 5 isoform X2"/>
    <property type="match status" value="1"/>
</dbReference>
<evidence type="ECO:0000256" key="18">
    <source>
        <dbReference type="SAM" id="Phobius"/>
    </source>
</evidence>
<evidence type="ECO:0000256" key="5">
    <source>
        <dbReference type="ARBA" id="ARBA00022538"/>
    </source>
</evidence>
<dbReference type="GO" id="GO:0006874">
    <property type="term" value="P:intracellular calcium ion homeostasis"/>
    <property type="evidence" value="ECO:0007669"/>
    <property type="project" value="TreeGrafter"/>
</dbReference>
<dbReference type="GO" id="GO:0015293">
    <property type="term" value="F:symporter activity"/>
    <property type="evidence" value="ECO:0007669"/>
    <property type="project" value="UniProtKB-KW"/>
</dbReference>
<feature type="transmembrane region" description="Helical" evidence="18">
    <location>
        <begin position="545"/>
        <end position="566"/>
    </location>
</feature>
<dbReference type="InterPro" id="IPR044880">
    <property type="entry name" value="NCX_ion-bd_dom_sf"/>
</dbReference>
<feature type="transmembrane region" description="Helical" evidence="18">
    <location>
        <begin position="246"/>
        <end position="264"/>
    </location>
</feature>
<evidence type="ECO:0000259" key="19">
    <source>
        <dbReference type="Pfam" id="PF01699"/>
    </source>
</evidence>
<feature type="transmembrane region" description="Helical" evidence="18">
    <location>
        <begin position="647"/>
        <end position="665"/>
    </location>
</feature>
<reference evidence="21" key="1">
    <citation type="submission" date="2020-01" db="EMBL/GenBank/DDBJ databases">
        <title>Draft genome sequence of the Termite Coptotermes fromosanus.</title>
        <authorList>
            <person name="Itakura S."/>
            <person name="Yosikawa Y."/>
            <person name="Umezawa K."/>
        </authorList>
    </citation>
    <scope>NUCLEOTIDE SEQUENCE [LARGE SCALE GENOMIC DNA]</scope>
</reference>
<comment type="similarity">
    <text evidence="2">Belongs to the Ca(2+):cation antiporter (CaCA) (TC 2.A.19) family. SLC24A subfamily.</text>
</comment>
<keyword evidence="5" id="KW-0633">Potassium transport</keyword>
<comment type="caution">
    <text evidence="20">The sequence shown here is derived from an EMBL/GenBank/DDBJ whole genome shotgun (WGS) entry which is preliminary data.</text>
</comment>
<dbReference type="GO" id="GO:0005262">
    <property type="term" value="F:calcium channel activity"/>
    <property type="evidence" value="ECO:0007669"/>
    <property type="project" value="TreeGrafter"/>
</dbReference>
<evidence type="ECO:0000313" key="21">
    <source>
        <dbReference type="Proteomes" id="UP000502823"/>
    </source>
</evidence>
<dbReference type="InParanoid" id="A0A6L2PG01"/>
<comment type="subcellular location">
    <subcellularLocation>
        <location evidence="1">Membrane</location>
        <topology evidence="1">Multi-pass membrane protein</topology>
    </subcellularLocation>
</comment>
<evidence type="ECO:0000256" key="13">
    <source>
        <dbReference type="ARBA" id="ARBA00023053"/>
    </source>
</evidence>
<name>A0A6L2PG01_COPFO</name>
<dbReference type="FunCoup" id="A0A6L2PG01">
    <property type="interactions" value="32"/>
</dbReference>
<dbReference type="Pfam" id="PF01699">
    <property type="entry name" value="Na_Ca_ex"/>
    <property type="match status" value="2"/>
</dbReference>
<evidence type="ECO:0000256" key="15">
    <source>
        <dbReference type="ARBA" id="ARBA00023136"/>
    </source>
</evidence>
<evidence type="ECO:0000313" key="20">
    <source>
        <dbReference type="EMBL" id="GFG31296.1"/>
    </source>
</evidence>
<feature type="transmembrane region" description="Helical" evidence="18">
    <location>
        <begin position="578"/>
        <end position="600"/>
    </location>
</feature>
<evidence type="ECO:0000256" key="16">
    <source>
        <dbReference type="ARBA" id="ARBA00023201"/>
    </source>
</evidence>
<feature type="region of interest" description="Disordered" evidence="17">
    <location>
        <begin position="423"/>
        <end position="503"/>
    </location>
</feature>
<keyword evidence="10" id="KW-0769">Symport</keyword>
<dbReference type="Proteomes" id="UP000502823">
    <property type="component" value="Unassembled WGS sequence"/>
</dbReference>
<keyword evidence="14" id="KW-0406">Ion transport</keyword>
<evidence type="ECO:0000256" key="11">
    <source>
        <dbReference type="ARBA" id="ARBA00022958"/>
    </source>
</evidence>
<keyword evidence="11" id="KW-0630">Potassium</keyword>
<evidence type="ECO:0000256" key="2">
    <source>
        <dbReference type="ARBA" id="ARBA00005364"/>
    </source>
</evidence>
<evidence type="ECO:0000256" key="1">
    <source>
        <dbReference type="ARBA" id="ARBA00004141"/>
    </source>
</evidence>
<feature type="compositionally biased region" description="Basic and acidic residues" evidence="17">
    <location>
        <begin position="488"/>
        <end position="497"/>
    </location>
</feature>
<dbReference type="InterPro" id="IPR004481">
    <property type="entry name" value="K/Na/Ca-exchanger"/>
</dbReference>
<feature type="transmembrane region" description="Helical" evidence="18">
    <location>
        <begin position="285"/>
        <end position="310"/>
    </location>
</feature>
<evidence type="ECO:0000256" key="7">
    <source>
        <dbReference type="ARBA" id="ARBA00022692"/>
    </source>
</evidence>
<protein>
    <recommendedName>
        <fullName evidence="19">Sodium/calcium exchanger membrane region domain-containing protein</fullName>
    </recommendedName>
</protein>
<dbReference type="AlphaFoldDB" id="A0A6L2PG01"/>
<evidence type="ECO:0000256" key="17">
    <source>
        <dbReference type="SAM" id="MobiDB-lite"/>
    </source>
</evidence>
<sequence>MGLRSATVNIKFMAAWNVASCSKGKKCKAVPVHAMKAYRGSREKGWVEPRANLDGVREEKHFAPCASRTPDRPPNAYCHIIAFISEAAAVTRQSQQGTGMLPRLCCYELKEPVQRTKVGGMHWRAAYVECHEHTPVDDMRNRPRLRQERWQVTCGLVLIYTLVHHVASNGSTNHVPGNSNVASTGEKATEGSVRFGVDSTAPQPTTPAHHAGVPTLHPRRQNCTPPAIEQFPMPLMGPEARKSGGLIIHVLAAVYTFLGLAIVCDDYFVSSLDRICEELKLSPDVAGATFMAAGSSAPELATVVIGVFFAKDDIGISGVIGSAVFNIMFVISVCALCAGTVCHLNWWPLIRDCFFYALSILVMLFTIYNEMISWPESLFMLLMYVVYCVVLHYNTRIEKWAQKLPVPCRQPLPEEESALVSYRHLEEDRSRRPSYTSPPPTSIDNKLNFNTEQGSFPADKETGALAQQQGVPGVPPPVPPPPTTTDYYKPKESRSGEEEVSPLVKPTEGGLWAQVSWGITVPIHALCRATMPDCKKERWRHWYPFTFLMSMIWISFYSYIMVWMITVIGSTLGIPDTVMGLTFMAAGVSVPDALSSLAVVKEGYGDMAVSNAVGSNVFDILICLGLPWFIQTAIIKPGSHVNVYSKGLTYSTLSLLSTVLFLVVATHLNGWKLDKKYGIILMVWYLLFITFASLYELNVFGNLNPPECPSNY</sequence>
<keyword evidence="3" id="KW-0813">Transport</keyword>
<keyword evidence="9" id="KW-0106">Calcium</keyword>
<feature type="transmembrane region" description="Helical" evidence="18">
    <location>
        <begin position="316"/>
        <end position="341"/>
    </location>
</feature>
<feature type="domain" description="Sodium/calcium exchanger membrane region" evidence="19">
    <location>
        <begin position="251"/>
        <end position="391"/>
    </location>
</feature>
<keyword evidence="7 18" id="KW-0812">Transmembrane</keyword>
<accession>A0A6L2PG01</accession>
<keyword evidence="12 18" id="KW-1133">Transmembrane helix</keyword>
<dbReference type="FunFam" id="1.20.1420.30:FF:000018">
    <property type="entry name" value="Sodium/potassium/calcium exchanger 2"/>
    <property type="match status" value="1"/>
</dbReference>
<proteinExistence type="inferred from homology"/>
<dbReference type="NCBIfam" id="TIGR00367">
    <property type="entry name" value="calcium/sodium antiporter"/>
    <property type="match status" value="1"/>
</dbReference>
<keyword evidence="4" id="KW-0050">Antiport</keyword>
<feature type="transmembrane region" description="Helical" evidence="18">
    <location>
        <begin position="377"/>
        <end position="394"/>
    </location>
</feature>
<feature type="compositionally biased region" description="Polar residues" evidence="17">
    <location>
        <begin position="443"/>
        <end position="454"/>
    </location>
</feature>
<feature type="transmembrane region" description="Helical" evidence="18">
    <location>
        <begin position="612"/>
        <end position="635"/>
    </location>
</feature>
<evidence type="ECO:0000256" key="3">
    <source>
        <dbReference type="ARBA" id="ARBA00022448"/>
    </source>
</evidence>
<dbReference type="PANTHER" id="PTHR10846">
    <property type="entry name" value="SODIUM/POTASSIUM/CALCIUM EXCHANGER"/>
    <property type="match status" value="1"/>
</dbReference>
<dbReference type="Gene3D" id="1.20.1420.30">
    <property type="entry name" value="NCX, central ion-binding region"/>
    <property type="match status" value="2"/>
</dbReference>
<keyword evidence="15 18" id="KW-0472">Membrane</keyword>
<feature type="transmembrane region" description="Helical" evidence="18">
    <location>
        <begin position="353"/>
        <end position="371"/>
    </location>
</feature>
<keyword evidence="21" id="KW-1185">Reference proteome</keyword>
<keyword evidence="13" id="KW-0915">Sodium</keyword>
<keyword evidence="16" id="KW-0739">Sodium transport</keyword>
<evidence type="ECO:0000256" key="4">
    <source>
        <dbReference type="ARBA" id="ARBA00022449"/>
    </source>
</evidence>
<evidence type="ECO:0000256" key="9">
    <source>
        <dbReference type="ARBA" id="ARBA00022837"/>
    </source>
</evidence>
<evidence type="ECO:0000256" key="8">
    <source>
        <dbReference type="ARBA" id="ARBA00022729"/>
    </source>
</evidence>
<evidence type="ECO:0000256" key="10">
    <source>
        <dbReference type="ARBA" id="ARBA00022847"/>
    </source>
</evidence>
<evidence type="ECO:0000256" key="14">
    <source>
        <dbReference type="ARBA" id="ARBA00023065"/>
    </source>
</evidence>
<evidence type="ECO:0000256" key="6">
    <source>
        <dbReference type="ARBA" id="ARBA00022568"/>
    </source>
</evidence>
<feature type="transmembrane region" description="Helical" evidence="18">
    <location>
        <begin position="677"/>
        <end position="695"/>
    </location>
</feature>
<evidence type="ECO:0000256" key="12">
    <source>
        <dbReference type="ARBA" id="ARBA00022989"/>
    </source>
</evidence>
<keyword evidence="8" id="KW-0732">Signal</keyword>
<organism evidence="20 21">
    <name type="scientific">Coptotermes formosanus</name>
    <name type="common">Formosan subterranean termite</name>
    <dbReference type="NCBI Taxonomy" id="36987"/>
    <lineage>
        <taxon>Eukaryota</taxon>
        <taxon>Metazoa</taxon>
        <taxon>Ecdysozoa</taxon>
        <taxon>Arthropoda</taxon>
        <taxon>Hexapoda</taxon>
        <taxon>Insecta</taxon>
        <taxon>Pterygota</taxon>
        <taxon>Neoptera</taxon>
        <taxon>Polyneoptera</taxon>
        <taxon>Dictyoptera</taxon>
        <taxon>Blattodea</taxon>
        <taxon>Blattoidea</taxon>
        <taxon>Termitoidae</taxon>
        <taxon>Rhinotermitidae</taxon>
        <taxon>Coptotermes</taxon>
    </lineage>
</organism>
<keyword evidence="6" id="KW-0109">Calcium transport</keyword>
<feature type="compositionally biased region" description="Pro residues" evidence="17">
    <location>
        <begin position="473"/>
        <end position="483"/>
    </location>
</feature>
<dbReference type="GO" id="GO:0008273">
    <property type="term" value="F:calcium, potassium:sodium antiporter activity"/>
    <property type="evidence" value="ECO:0007669"/>
    <property type="project" value="TreeGrafter"/>
</dbReference>
<feature type="domain" description="Sodium/calcium exchanger membrane region" evidence="19">
    <location>
        <begin position="543"/>
        <end position="692"/>
    </location>
</feature>